<evidence type="ECO:0000313" key="2">
    <source>
        <dbReference type="Proteomes" id="UP000611762"/>
    </source>
</evidence>
<comment type="caution">
    <text evidence="1">The sequence shown here is derived from an EMBL/GenBank/DDBJ whole genome shotgun (WGS) entry which is preliminary data.</text>
</comment>
<keyword evidence="2" id="KW-1185">Reference proteome</keyword>
<name>A0A926DPV6_9FIRM</name>
<gene>
    <name evidence="1" type="ORF">H8698_11645</name>
</gene>
<accession>A0A926DPV6</accession>
<protein>
    <submittedName>
        <fullName evidence="1">Uncharacterized protein</fullName>
    </submittedName>
</protein>
<evidence type="ECO:0000313" key="1">
    <source>
        <dbReference type="EMBL" id="MBC8541632.1"/>
    </source>
</evidence>
<dbReference type="AlphaFoldDB" id="A0A926DPV6"/>
<dbReference type="Proteomes" id="UP000611762">
    <property type="component" value="Unassembled WGS sequence"/>
</dbReference>
<dbReference type="RefSeq" id="WP_249313666.1">
    <property type="nucleotide sequence ID" value="NZ_JACRSU010000005.1"/>
</dbReference>
<reference evidence="1" key="1">
    <citation type="submission" date="2020-08" db="EMBL/GenBank/DDBJ databases">
        <title>Genome public.</title>
        <authorList>
            <person name="Liu C."/>
            <person name="Sun Q."/>
        </authorList>
    </citation>
    <scope>NUCLEOTIDE SEQUENCE</scope>
    <source>
        <strain evidence="1">H8</strain>
    </source>
</reference>
<organism evidence="1 2">
    <name type="scientific">Congzhengia minquanensis</name>
    <dbReference type="NCBI Taxonomy" id="2763657"/>
    <lineage>
        <taxon>Bacteria</taxon>
        <taxon>Bacillati</taxon>
        <taxon>Bacillota</taxon>
        <taxon>Clostridia</taxon>
        <taxon>Eubacteriales</taxon>
        <taxon>Oscillospiraceae</taxon>
        <taxon>Congzhengia</taxon>
    </lineage>
</organism>
<dbReference type="EMBL" id="JACRSU010000005">
    <property type="protein sequence ID" value="MBC8541632.1"/>
    <property type="molecule type" value="Genomic_DNA"/>
</dbReference>
<sequence length="649" mass="73080">MILPKMQGSRVSEKEISAFYGVNRTAKINDFQLSEMKNMDCETFPFAATRKSREKIYPLETETQSAMRLICGDTDLEDDYLVTGITQDGEFIYRGEEVSGTSAVDFSGVSYMMEYMGDYVLFPNMEAITVTTEEENGKPAYSAEVNTASVAEPFDKKFNGSKSYNYSHEPFVVGNNSIRVKFEADRRGNLNSAVPCVEFESRFAAGDFYTGLSFKMNLYCRYGKLDGTVREEYRCPIPDDVYMVMDRVYFVDENENEILYGQDNLEPYSEYYICIDFSAYTITGEKVLNLSQYFLENAIIPEGEEEPRPSISGNFCAGFVAGNDNLNWYWNDVELLFISPPMVFGAAFGGRLFGCDTLGVSVYYSYASGERYNFNPSASAGGAGFVLSADPGKWTAMCAFNNALYVFKRDAMYRIYSSDGLAFYMERIADVGATGNEAVCVVDNVMYFLSSNGLYAFSGSYPQPLPDSLGRTYLRGVLGGDNGKLFCSLAWKENEAFKRELCVYHIDKGIFSVHDDFAAKQFVWFGGELYALEESGVVWRMDSVREAVEFCLDTKQYFFSFQKKSMNAARIYFEFDPVGDDGYFEILVSADNGEFVPAAPKIANGRVRYVPIKFRKCDEFCIRICGKGIFTLKGISFALYQGGDVKQNK</sequence>
<proteinExistence type="predicted"/>